<evidence type="ECO:0000313" key="5">
    <source>
        <dbReference type="Proteomes" id="UP000075653"/>
    </source>
</evidence>
<reference evidence="4 5" key="1">
    <citation type="submission" date="2016-01" db="EMBL/GenBank/DDBJ databases">
        <title>Genome sequence of the acidophilic iron oxidising Ferrovum strain Z-31.</title>
        <authorList>
            <person name="Poehlein A."/>
            <person name="Ullrich S.R."/>
            <person name="Schloemann M."/>
            <person name="Muehling M."/>
            <person name="Daniel R."/>
        </authorList>
    </citation>
    <scope>NUCLEOTIDE SEQUENCE [LARGE SCALE GENOMIC DNA]</scope>
    <source>
        <strain evidence="4 5">Z-31</strain>
    </source>
</reference>
<evidence type="ECO:0000256" key="1">
    <source>
        <dbReference type="ARBA" id="ARBA00009410"/>
    </source>
</evidence>
<dbReference type="Gene3D" id="3.50.50.60">
    <property type="entry name" value="FAD/NAD(P)-binding domain"/>
    <property type="match status" value="2"/>
</dbReference>
<keyword evidence="2 4" id="KW-0560">Oxidoreductase</keyword>
<name>A0A149W0M8_9PROT</name>
<accession>A0A149W0M8</accession>
<dbReference type="GO" id="GO:0055130">
    <property type="term" value="P:D-alanine catabolic process"/>
    <property type="evidence" value="ECO:0007669"/>
    <property type="project" value="TreeGrafter"/>
</dbReference>
<gene>
    <name evidence="4" type="primary">dadA</name>
    <name evidence="4" type="ORF">FEMY_03970</name>
</gene>
<sequence>MHVTVLGAGIIGISTAWYLRAAGFEVTVVERQSEAALETTFANGGQLSTGHVEPWATPETLPQILEWRQHESSPLLFRLQADPHQWSWGLRFLRECTSRRSTRNFHQLLALGQYSRAAFHALRAELDLAYEGLDRGILNLYDSPASLARGEKAAARVNDLGYERRPISMTDALALEPALAQALPHWYGATYTPGDSSGNACLWTQGLARLCAARGVHFQYKTTVTGFETKAQRIQGLWLQQETTPHLQEVDAVVVALGSESAPLLRPLGLSLPIYPVKGYSITVPLCQPENSLQVSITDDAHKIVFTRLGNHLRVAGTAEFSGYDHSLNRTRLEALVQRARQLFPHLADYSQMTPWTGLRPATPSNCPLIGPTRWENLFLNTGHGTLGWTLGTGSGKVLAELMQGHGPELEFDFTRPA</sequence>
<dbReference type="GO" id="GO:0005737">
    <property type="term" value="C:cytoplasm"/>
    <property type="evidence" value="ECO:0007669"/>
    <property type="project" value="TreeGrafter"/>
</dbReference>
<dbReference type="STRING" id="1789004.FEMY_03970"/>
<dbReference type="GO" id="GO:0005886">
    <property type="term" value="C:plasma membrane"/>
    <property type="evidence" value="ECO:0007669"/>
    <property type="project" value="TreeGrafter"/>
</dbReference>
<dbReference type="Gene3D" id="3.30.9.10">
    <property type="entry name" value="D-Amino Acid Oxidase, subunit A, domain 2"/>
    <property type="match status" value="1"/>
</dbReference>
<dbReference type="RefSeq" id="WP_031597502.1">
    <property type="nucleotide sequence ID" value="NZ_JPOQ01000059.1"/>
</dbReference>
<dbReference type="OrthoDB" id="18526at2"/>
<dbReference type="NCBIfam" id="NF001933">
    <property type="entry name" value="PRK00711.1"/>
    <property type="match status" value="1"/>
</dbReference>
<proteinExistence type="inferred from homology"/>
<dbReference type="EC" id="1.4.99.6" evidence="4"/>
<dbReference type="PANTHER" id="PTHR13847:SF280">
    <property type="entry name" value="D-AMINO ACID DEHYDROGENASE"/>
    <property type="match status" value="1"/>
</dbReference>
<dbReference type="InterPro" id="IPR006076">
    <property type="entry name" value="FAD-dep_OxRdtase"/>
</dbReference>
<organism evidence="4 5">
    <name type="scientific">Ferrovum myxofaciens</name>
    <dbReference type="NCBI Taxonomy" id="416213"/>
    <lineage>
        <taxon>Bacteria</taxon>
        <taxon>Pseudomonadati</taxon>
        <taxon>Pseudomonadota</taxon>
        <taxon>Betaproteobacteria</taxon>
        <taxon>Ferrovales</taxon>
        <taxon>Ferrovaceae</taxon>
        <taxon>Ferrovum</taxon>
    </lineage>
</organism>
<keyword evidence="5" id="KW-1185">Reference proteome</keyword>
<dbReference type="PANTHER" id="PTHR13847">
    <property type="entry name" value="SARCOSINE DEHYDROGENASE-RELATED"/>
    <property type="match status" value="1"/>
</dbReference>
<dbReference type="EMBL" id="LRRD01000006">
    <property type="protein sequence ID" value="KXW59035.1"/>
    <property type="molecule type" value="Genomic_DNA"/>
</dbReference>
<comment type="similarity">
    <text evidence="1">Belongs to the DadA oxidoreductase family.</text>
</comment>
<evidence type="ECO:0000256" key="2">
    <source>
        <dbReference type="ARBA" id="ARBA00023002"/>
    </source>
</evidence>
<dbReference type="SUPFAM" id="SSF54373">
    <property type="entry name" value="FAD-linked reductases, C-terminal domain"/>
    <property type="match status" value="1"/>
</dbReference>
<evidence type="ECO:0000313" key="4">
    <source>
        <dbReference type="EMBL" id="KXW59035.1"/>
    </source>
</evidence>
<dbReference type="Proteomes" id="UP000075653">
    <property type="component" value="Unassembled WGS sequence"/>
</dbReference>
<dbReference type="AlphaFoldDB" id="A0A149W0M8"/>
<dbReference type="Pfam" id="PF01266">
    <property type="entry name" value="DAO"/>
    <property type="match status" value="1"/>
</dbReference>
<comment type="caution">
    <text evidence="4">The sequence shown here is derived from an EMBL/GenBank/DDBJ whole genome shotgun (WGS) entry which is preliminary data.</text>
</comment>
<protein>
    <submittedName>
        <fullName evidence="4">D-amino acid dehydrogenase small subunit</fullName>
        <ecNumber evidence="4">1.4.99.6</ecNumber>
    </submittedName>
</protein>
<dbReference type="SUPFAM" id="SSF51905">
    <property type="entry name" value="FAD/NAD(P)-binding domain"/>
    <property type="match status" value="1"/>
</dbReference>
<dbReference type="PATRIC" id="fig|1789004.3.peg.396"/>
<dbReference type="InterPro" id="IPR036188">
    <property type="entry name" value="FAD/NAD-bd_sf"/>
</dbReference>
<feature type="domain" description="FAD dependent oxidoreductase" evidence="3">
    <location>
        <begin position="3"/>
        <end position="402"/>
    </location>
</feature>
<dbReference type="GO" id="GO:0008718">
    <property type="term" value="F:D-amino-acid dehydrogenase activity"/>
    <property type="evidence" value="ECO:0007669"/>
    <property type="project" value="TreeGrafter"/>
</dbReference>
<evidence type="ECO:0000259" key="3">
    <source>
        <dbReference type="Pfam" id="PF01266"/>
    </source>
</evidence>